<dbReference type="RefSeq" id="XP_007686711.1">
    <property type="nucleotide sequence ID" value="XM_007688521.1"/>
</dbReference>
<dbReference type="EMBL" id="KI963961">
    <property type="protein sequence ID" value="EUC46776.1"/>
    <property type="molecule type" value="Genomic_DNA"/>
</dbReference>
<protein>
    <submittedName>
        <fullName evidence="1">Uncharacterized protein</fullName>
    </submittedName>
</protein>
<dbReference type="HOGENOM" id="CLU_2483036_0_0_1"/>
<keyword evidence="2" id="KW-1185">Reference proteome</keyword>
<sequence>MGKNGAWLAGLSGLYHVSVLGNNLLPLEGIALARGWWCMHRCISLCPIVMGPQGHSIPLPRAKLTCAAYKVPMCCPRSLKAAKHQQA</sequence>
<dbReference type="AlphaFoldDB" id="W6ZSX4"/>
<name>W6ZSX4_COCMI</name>
<dbReference type="KEGG" id="bor:COCMIDRAFT_35642"/>
<dbReference type="OrthoDB" id="3682471at2759"/>
<gene>
    <name evidence="1" type="ORF">COCMIDRAFT_35642</name>
</gene>
<evidence type="ECO:0000313" key="2">
    <source>
        <dbReference type="Proteomes" id="UP000054032"/>
    </source>
</evidence>
<dbReference type="GeneID" id="19122832"/>
<dbReference type="Proteomes" id="UP000054032">
    <property type="component" value="Unassembled WGS sequence"/>
</dbReference>
<accession>W6ZSX4</accession>
<reference evidence="1 2" key="1">
    <citation type="journal article" date="2013" name="PLoS Genet.">
        <title>Comparative genome structure, secondary metabolite, and effector coding capacity across Cochliobolus pathogens.</title>
        <authorList>
            <person name="Condon B.J."/>
            <person name="Leng Y."/>
            <person name="Wu D."/>
            <person name="Bushley K.E."/>
            <person name="Ohm R.A."/>
            <person name="Otillar R."/>
            <person name="Martin J."/>
            <person name="Schackwitz W."/>
            <person name="Grimwood J."/>
            <person name="MohdZainudin N."/>
            <person name="Xue C."/>
            <person name="Wang R."/>
            <person name="Manning V.A."/>
            <person name="Dhillon B."/>
            <person name="Tu Z.J."/>
            <person name="Steffenson B.J."/>
            <person name="Salamov A."/>
            <person name="Sun H."/>
            <person name="Lowry S."/>
            <person name="LaButti K."/>
            <person name="Han J."/>
            <person name="Copeland A."/>
            <person name="Lindquist E."/>
            <person name="Barry K."/>
            <person name="Schmutz J."/>
            <person name="Baker S.E."/>
            <person name="Ciuffetti L.M."/>
            <person name="Grigoriev I.V."/>
            <person name="Zhong S."/>
            <person name="Turgeon B.G."/>
        </authorList>
    </citation>
    <scope>NUCLEOTIDE SEQUENCE [LARGE SCALE GENOMIC DNA]</scope>
    <source>
        <strain evidence="1 2">ATCC 44560</strain>
    </source>
</reference>
<proteinExistence type="predicted"/>
<evidence type="ECO:0000313" key="1">
    <source>
        <dbReference type="EMBL" id="EUC46776.1"/>
    </source>
</evidence>
<organism evidence="1 2">
    <name type="scientific">Bipolaris oryzae ATCC 44560</name>
    <dbReference type="NCBI Taxonomy" id="930090"/>
    <lineage>
        <taxon>Eukaryota</taxon>
        <taxon>Fungi</taxon>
        <taxon>Dikarya</taxon>
        <taxon>Ascomycota</taxon>
        <taxon>Pezizomycotina</taxon>
        <taxon>Dothideomycetes</taxon>
        <taxon>Pleosporomycetidae</taxon>
        <taxon>Pleosporales</taxon>
        <taxon>Pleosporineae</taxon>
        <taxon>Pleosporaceae</taxon>
        <taxon>Bipolaris</taxon>
    </lineage>
</organism>